<dbReference type="EMBL" id="MU266350">
    <property type="protein sequence ID" value="KAH7928705.1"/>
    <property type="molecule type" value="Genomic_DNA"/>
</dbReference>
<dbReference type="Proteomes" id="UP000790709">
    <property type="component" value="Unassembled WGS sequence"/>
</dbReference>
<gene>
    <name evidence="1" type="ORF">BV22DRAFT_1030469</name>
</gene>
<keyword evidence="2" id="KW-1185">Reference proteome</keyword>
<sequence>MTEMRIAKPQFDVFKKSVRSLAEIWLEQGKSFDAQPPETREKFREKVIEKNKNLMSNYEGAWPVEAYTRQYLSKRLGSLRWAVRHKRNDRRASVAPPGSRQMTLSRTQSSIARAPSPSPPPPEQPRSHFGFSPSPSPAPRSPSPPLLREADGSVVEFLASVSEEFARLAPEFARIGLGTGRALDLFSKFHPDDRREFLRASLRGSVNGFEVFAINTKLGSRTSEAKV</sequence>
<name>A0ACB8BRW0_9AGAM</name>
<evidence type="ECO:0000313" key="1">
    <source>
        <dbReference type="EMBL" id="KAH7928705.1"/>
    </source>
</evidence>
<reference evidence="1" key="1">
    <citation type="journal article" date="2021" name="New Phytol.">
        <title>Evolutionary innovations through gain and loss of genes in the ectomycorrhizal Boletales.</title>
        <authorList>
            <person name="Wu G."/>
            <person name="Miyauchi S."/>
            <person name="Morin E."/>
            <person name="Kuo A."/>
            <person name="Drula E."/>
            <person name="Varga T."/>
            <person name="Kohler A."/>
            <person name="Feng B."/>
            <person name="Cao Y."/>
            <person name="Lipzen A."/>
            <person name="Daum C."/>
            <person name="Hundley H."/>
            <person name="Pangilinan J."/>
            <person name="Johnson J."/>
            <person name="Barry K."/>
            <person name="LaButti K."/>
            <person name="Ng V."/>
            <person name="Ahrendt S."/>
            <person name="Min B."/>
            <person name="Choi I.G."/>
            <person name="Park H."/>
            <person name="Plett J.M."/>
            <person name="Magnuson J."/>
            <person name="Spatafora J.W."/>
            <person name="Nagy L.G."/>
            <person name="Henrissat B."/>
            <person name="Grigoriev I.V."/>
            <person name="Yang Z.L."/>
            <person name="Xu J."/>
            <person name="Martin F.M."/>
        </authorList>
    </citation>
    <scope>NUCLEOTIDE SEQUENCE</scope>
    <source>
        <strain evidence="1">KUC20120723A-06</strain>
    </source>
</reference>
<proteinExistence type="predicted"/>
<evidence type="ECO:0000313" key="2">
    <source>
        <dbReference type="Proteomes" id="UP000790709"/>
    </source>
</evidence>
<comment type="caution">
    <text evidence="1">The sequence shown here is derived from an EMBL/GenBank/DDBJ whole genome shotgun (WGS) entry which is preliminary data.</text>
</comment>
<accession>A0ACB8BRW0</accession>
<protein>
    <submittedName>
        <fullName evidence="1">Uncharacterized protein</fullName>
    </submittedName>
</protein>
<organism evidence="1 2">
    <name type="scientific">Leucogyrophana mollusca</name>
    <dbReference type="NCBI Taxonomy" id="85980"/>
    <lineage>
        <taxon>Eukaryota</taxon>
        <taxon>Fungi</taxon>
        <taxon>Dikarya</taxon>
        <taxon>Basidiomycota</taxon>
        <taxon>Agaricomycotina</taxon>
        <taxon>Agaricomycetes</taxon>
        <taxon>Agaricomycetidae</taxon>
        <taxon>Boletales</taxon>
        <taxon>Boletales incertae sedis</taxon>
        <taxon>Leucogyrophana</taxon>
    </lineage>
</organism>